<name>A0ABQ5LWN3_9RHOB</name>
<dbReference type="Proteomes" id="UP001144205">
    <property type="component" value="Unassembled WGS sequence"/>
</dbReference>
<evidence type="ECO:0000256" key="2">
    <source>
        <dbReference type="ARBA" id="ARBA00022692"/>
    </source>
</evidence>
<keyword evidence="2" id="KW-0812">Transmembrane</keyword>
<dbReference type="RefSeq" id="WP_281842545.1">
    <property type="nucleotide sequence ID" value="NZ_BROH01000006.1"/>
</dbReference>
<dbReference type="Pfam" id="PF13704">
    <property type="entry name" value="Glyco_tranf_2_4"/>
    <property type="match status" value="1"/>
</dbReference>
<sequence>MRKLKDSTLVTSVRNEGPFLLEWIAWYRMLGFQNILVVHNDCTDHSPQLLRLLERHGVLVQKSNTPNPDSPPQPQNHAAAGKHRLVRHASWVFVADVDEFLVVHTGDRSISALAEAIGGKGIGMAINWRVFGSGGATEWRDTFVHRRFTRAGEVTARQNSCFKTFFRDPGSFGKLRAHGPAGWRGKRWGVDDRLFLLADGAPYESYHPSRNPQNATTRDRMTNTLAQVNHYAVQSREQFTYKQGRPSAAMLEDRYTEDFFQRFDRNETINEDALAYDDAFFAAHQKLADIPGVKRLHHLCCADYVAAMCRKRGDDPAADARYLMHMQKADALPRH</sequence>
<evidence type="ECO:0008006" key="7">
    <source>
        <dbReference type="Google" id="ProtNLM"/>
    </source>
</evidence>
<dbReference type="PANTHER" id="PTHR21461:SF69">
    <property type="entry name" value="GLYCOSYLTRANSFERASE FAMILY 92 PROTEIN"/>
    <property type="match status" value="1"/>
</dbReference>
<proteinExistence type="predicted"/>
<keyword evidence="3" id="KW-0472">Membrane</keyword>
<feature type="region of interest" description="Disordered" evidence="4">
    <location>
        <begin position="61"/>
        <end position="81"/>
    </location>
</feature>
<evidence type="ECO:0000313" key="6">
    <source>
        <dbReference type="Proteomes" id="UP001144205"/>
    </source>
</evidence>
<keyword evidence="6" id="KW-1185">Reference proteome</keyword>
<dbReference type="EMBL" id="BROH01000006">
    <property type="protein sequence ID" value="GKY88507.1"/>
    <property type="molecule type" value="Genomic_DNA"/>
</dbReference>
<gene>
    <name evidence="5" type="ORF">STA1M1_23760</name>
</gene>
<comment type="subcellular location">
    <subcellularLocation>
        <location evidence="1">Membrane</location>
        <topology evidence="1">Single-pass membrane protein</topology>
    </subcellularLocation>
</comment>
<protein>
    <recommendedName>
        <fullName evidence="7">Glycosyltransferase family 2 protein</fullName>
    </recommendedName>
</protein>
<comment type="caution">
    <text evidence="5">The sequence shown here is derived from an EMBL/GenBank/DDBJ whole genome shotgun (WGS) entry which is preliminary data.</text>
</comment>
<keyword evidence="3" id="KW-1133">Transmembrane helix</keyword>
<evidence type="ECO:0000313" key="5">
    <source>
        <dbReference type="EMBL" id="GKY88507.1"/>
    </source>
</evidence>
<evidence type="ECO:0000256" key="3">
    <source>
        <dbReference type="ARBA" id="ARBA00022989"/>
    </source>
</evidence>
<organism evidence="5 6">
    <name type="scientific">Sinisalibacter aestuarii</name>
    <dbReference type="NCBI Taxonomy" id="2949426"/>
    <lineage>
        <taxon>Bacteria</taxon>
        <taxon>Pseudomonadati</taxon>
        <taxon>Pseudomonadota</taxon>
        <taxon>Alphaproteobacteria</taxon>
        <taxon>Rhodobacterales</taxon>
        <taxon>Roseobacteraceae</taxon>
        <taxon>Sinisalibacter</taxon>
    </lineage>
</organism>
<accession>A0ABQ5LWN3</accession>
<reference evidence="5" key="1">
    <citation type="journal article" date="2023" name="Int. J. Syst. Evol. Microbiol.">
        <title>Sinisalibacter aestuarii sp. nov., isolated from estuarine sediment of the Arakawa River.</title>
        <authorList>
            <person name="Arafat S.T."/>
            <person name="Hirano S."/>
            <person name="Sato A."/>
            <person name="Takeuchi K."/>
            <person name="Yasuda T."/>
            <person name="Terahara T."/>
            <person name="Hamada M."/>
            <person name="Kobayashi T."/>
        </authorList>
    </citation>
    <scope>NUCLEOTIDE SEQUENCE</scope>
    <source>
        <strain evidence="5">B-399</strain>
    </source>
</reference>
<evidence type="ECO:0000256" key="1">
    <source>
        <dbReference type="ARBA" id="ARBA00004167"/>
    </source>
</evidence>
<evidence type="ECO:0000256" key="4">
    <source>
        <dbReference type="SAM" id="MobiDB-lite"/>
    </source>
</evidence>
<dbReference type="PANTHER" id="PTHR21461">
    <property type="entry name" value="GLYCOSYLTRANSFERASE FAMILY 92 PROTEIN"/>
    <property type="match status" value="1"/>
</dbReference>